<evidence type="ECO:0000313" key="1">
    <source>
        <dbReference type="EMBL" id="KAK2852122.1"/>
    </source>
</evidence>
<proteinExistence type="predicted"/>
<organism evidence="1 2">
    <name type="scientific">Channa striata</name>
    <name type="common">Snakehead murrel</name>
    <name type="synonym">Ophicephalus striatus</name>
    <dbReference type="NCBI Taxonomy" id="64152"/>
    <lineage>
        <taxon>Eukaryota</taxon>
        <taxon>Metazoa</taxon>
        <taxon>Chordata</taxon>
        <taxon>Craniata</taxon>
        <taxon>Vertebrata</taxon>
        <taxon>Euteleostomi</taxon>
        <taxon>Actinopterygii</taxon>
        <taxon>Neopterygii</taxon>
        <taxon>Teleostei</taxon>
        <taxon>Neoteleostei</taxon>
        <taxon>Acanthomorphata</taxon>
        <taxon>Anabantaria</taxon>
        <taxon>Anabantiformes</taxon>
        <taxon>Channoidei</taxon>
        <taxon>Channidae</taxon>
        <taxon>Channa</taxon>
    </lineage>
</organism>
<reference evidence="1" key="1">
    <citation type="submission" date="2023-07" db="EMBL/GenBank/DDBJ databases">
        <title>Chromosome-level Genome Assembly of Striped Snakehead (Channa striata).</title>
        <authorList>
            <person name="Liu H."/>
        </authorList>
    </citation>
    <scope>NUCLEOTIDE SEQUENCE</scope>
    <source>
        <strain evidence="1">Gz</strain>
        <tissue evidence="1">Muscle</tissue>
    </source>
</reference>
<comment type="caution">
    <text evidence="1">The sequence shown here is derived from an EMBL/GenBank/DDBJ whole genome shotgun (WGS) entry which is preliminary data.</text>
</comment>
<dbReference type="EMBL" id="JAUPFM010000005">
    <property type="protein sequence ID" value="KAK2852122.1"/>
    <property type="molecule type" value="Genomic_DNA"/>
</dbReference>
<dbReference type="Proteomes" id="UP001187415">
    <property type="component" value="Unassembled WGS sequence"/>
</dbReference>
<keyword evidence="2" id="KW-1185">Reference proteome</keyword>
<evidence type="ECO:0000313" key="2">
    <source>
        <dbReference type="Proteomes" id="UP001187415"/>
    </source>
</evidence>
<name>A0AA88NB73_CHASR</name>
<sequence length="66" mass="7396">MSSVWKRRVSSGKSFLRCEHFHTTEDRGGCCGHVSWAFQSNDRLNQTYTSAVGYVNLAPSRQADGD</sequence>
<protein>
    <submittedName>
        <fullName evidence="1">Uncharacterized protein</fullName>
    </submittedName>
</protein>
<dbReference type="AlphaFoldDB" id="A0AA88NB73"/>
<accession>A0AA88NB73</accession>
<gene>
    <name evidence="1" type="ORF">Q5P01_008398</name>
</gene>